<evidence type="ECO:0000313" key="8">
    <source>
        <dbReference type="EMBL" id="QPJ66554.1"/>
    </source>
</evidence>
<keyword evidence="5" id="KW-0732">Signal</keyword>
<name>A0A7T0C4V0_9BACT</name>
<keyword evidence="4 5" id="KW-0408">Iron</keyword>
<dbReference type="AlphaFoldDB" id="A0A7T0C4V0"/>
<dbReference type="Gene3D" id="1.10.8.640">
    <property type="entry name" value="Cytochrome C biogenesis protein"/>
    <property type="match status" value="1"/>
</dbReference>
<evidence type="ECO:0000256" key="3">
    <source>
        <dbReference type="ARBA" id="ARBA00022723"/>
    </source>
</evidence>
<dbReference type="EMBL" id="CP048620">
    <property type="protein sequence ID" value="QPJ66554.1"/>
    <property type="molecule type" value="Genomic_DNA"/>
</dbReference>
<evidence type="ECO:0000259" key="7">
    <source>
        <dbReference type="Pfam" id="PF03918"/>
    </source>
</evidence>
<evidence type="ECO:0000313" key="9">
    <source>
        <dbReference type="Proteomes" id="UP000594464"/>
    </source>
</evidence>
<organism evidence="8 9">
    <name type="scientific">Candidatus Nitrohelix vancouverensis</name>
    <dbReference type="NCBI Taxonomy" id="2705534"/>
    <lineage>
        <taxon>Bacteria</taxon>
        <taxon>Pseudomonadati</taxon>
        <taxon>Nitrospinota/Tectimicrobiota group</taxon>
        <taxon>Nitrospinota</taxon>
        <taxon>Nitrospinia</taxon>
        <taxon>Nitrospinales</taxon>
        <taxon>Nitrospinaceae</taxon>
        <taxon>Candidatus Nitrohelix</taxon>
    </lineage>
</organism>
<dbReference type="Proteomes" id="UP000594464">
    <property type="component" value="Chromosome"/>
</dbReference>
<feature type="domain" description="CcmH/CycL/Ccl2/NrfF N-terminal" evidence="7">
    <location>
        <begin position="27"/>
        <end position="130"/>
    </location>
</feature>
<evidence type="ECO:0000256" key="5">
    <source>
        <dbReference type="RuleBase" id="RU364112"/>
    </source>
</evidence>
<evidence type="ECO:0000256" key="4">
    <source>
        <dbReference type="ARBA" id="ARBA00023004"/>
    </source>
</evidence>
<dbReference type="GO" id="GO:0046872">
    <property type="term" value="F:metal ion binding"/>
    <property type="evidence" value="ECO:0007669"/>
    <property type="project" value="UniProtKB-KW"/>
</dbReference>
<dbReference type="InterPro" id="IPR038297">
    <property type="entry name" value="CcmH/CycL/NrfF/Ccl2_sf"/>
</dbReference>
<feature type="region of interest" description="Disordered" evidence="6">
    <location>
        <begin position="125"/>
        <end position="159"/>
    </location>
</feature>
<keyword evidence="3 5" id="KW-0479">Metal-binding</keyword>
<feature type="chain" id="PRO_5033111755" description="Cytochrome c-type biogenesis protein" evidence="5">
    <location>
        <begin position="25"/>
        <end position="159"/>
    </location>
</feature>
<feature type="compositionally biased region" description="Basic and acidic residues" evidence="6">
    <location>
        <begin position="150"/>
        <end position="159"/>
    </location>
</feature>
<dbReference type="KEGG" id="nva:G3M78_14550"/>
<keyword evidence="2 5" id="KW-0349">Heme</keyword>
<gene>
    <name evidence="8" type="ORF">G3M78_14550</name>
</gene>
<evidence type="ECO:0000256" key="2">
    <source>
        <dbReference type="ARBA" id="ARBA00022617"/>
    </source>
</evidence>
<reference evidence="9" key="1">
    <citation type="submission" date="2020-02" db="EMBL/GenBank/DDBJ databases">
        <title>Genomic and physiological characterization of two novel Nitrospinaceae genera.</title>
        <authorList>
            <person name="Mueller A.J."/>
            <person name="Jung M.-Y."/>
            <person name="Strachan C.R."/>
            <person name="Herbold C.W."/>
            <person name="Kirkegaard R.H."/>
            <person name="Daims H."/>
        </authorList>
    </citation>
    <scope>NUCLEOTIDE SEQUENCE [LARGE SCALE GENOMIC DNA]</scope>
</reference>
<protein>
    <recommendedName>
        <fullName evidence="5">Cytochrome c-type biogenesis protein</fullName>
    </recommendedName>
</protein>
<feature type="signal peptide" evidence="5">
    <location>
        <begin position="1"/>
        <end position="24"/>
    </location>
</feature>
<comment type="function">
    <text evidence="5">Possible subunit of a heme lyase.</text>
</comment>
<accession>A0A7T0C4V0</accession>
<comment type="similarity">
    <text evidence="1 5">Belongs to the CcmH/CycL/Ccl2/NrfF family.</text>
</comment>
<evidence type="ECO:0000256" key="1">
    <source>
        <dbReference type="ARBA" id="ARBA00010342"/>
    </source>
</evidence>
<dbReference type="InterPro" id="IPR005616">
    <property type="entry name" value="CcmH/CycL/Ccl2/NrfF_N"/>
</dbReference>
<evidence type="ECO:0000256" key="6">
    <source>
        <dbReference type="SAM" id="MobiDB-lite"/>
    </source>
</evidence>
<sequence>MKMKGLILSLALALVLAMSSGVQASALLADLENALMCECDDKCGKVLGNCTCDTSDKIRADYTKRLESGLTVEQIIQQEVDKYGETILSAPTKSGFNITAWLTPFVALVAGGVGVRKVIQLWTGKKQKSDQPEGAGTAEPTADSAKYSRRLQDELDKLE</sequence>
<dbReference type="Pfam" id="PF03918">
    <property type="entry name" value="CcmH"/>
    <property type="match status" value="1"/>
</dbReference>
<proteinExistence type="inferred from homology"/>